<dbReference type="InterPro" id="IPR051851">
    <property type="entry name" value="EFR3_Homologs"/>
</dbReference>
<keyword evidence="3" id="KW-1185">Reference proteome</keyword>
<protein>
    <submittedName>
        <fullName evidence="2">Uncharacterized protein</fullName>
    </submittedName>
</protein>
<feature type="non-terminal residue" evidence="2">
    <location>
        <position position="74"/>
    </location>
</feature>
<sequence>VVWKSVTDDLHPNIWEKQHMDKIVPSILFNLQEADQLDEPSKSLTLFTPLNDDPSREESPRALSDRCLRELMGK</sequence>
<proteinExistence type="predicted"/>
<feature type="non-terminal residue" evidence="2">
    <location>
        <position position="1"/>
    </location>
</feature>
<reference evidence="2 3" key="1">
    <citation type="submission" date="2015-09" db="EMBL/GenBank/DDBJ databases">
        <title>Draft genome of the parasitic nematode Teladorsagia circumcincta isolate WARC Sus (inbred).</title>
        <authorList>
            <person name="Mitreva M."/>
        </authorList>
    </citation>
    <scope>NUCLEOTIDE SEQUENCE [LARGE SCALE GENOMIC DNA]</scope>
    <source>
        <strain evidence="2 3">S</strain>
    </source>
</reference>
<evidence type="ECO:0000313" key="3">
    <source>
        <dbReference type="Proteomes" id="UP000230423"/>
    </source>
</evidence>
<dbReference type="EMBL" id="KZ363933">
    <property type="protein sequence ID" value="PIO57770.1"/>
    <property type="molecule type" value="Genomic_DNA"/>
</dbReference>
<evidence type="ECO:0000256" key="1">
    <source>
        <dbReference type="SAM" id="MobiDB-lite"/>
    </source>
</evidence>
<evidence type="ECO:0000313" key="2">
    <source>
        <dbReference type="EMBL" id="PIO57770.1"/>
    </source>
</evidence>
<dbReference type="GO" id="GO:0005886">
    <property type="term" value="C:plasma membrane"/>
    <property type="evidence" value="ECO:0007669"/>
    <property type="project" value="TreeGrafter"/>
</dbReference>
<dbReference type="PANTHER" id="PTHR12444:SF8">
    <property type="entry name" value="PROTEIN EFR3 HOMOLOG CMP44E"/>
    <property type="match status" value="1"/>
</dbReference>
<dbReference type="Proteomes" id="UP000230423">
    <property type="component" value="Unassembled WGS sequence"/>
</dbReference>
<feature type="compositionally biased region" description="Basic and acidic residues" evidence="1">
    <location>
        <begin position="53"/>
        <end position="74"/>
    </location>
</feature>
<gene>
    <name evidence="2" type="ORF">TELCIR_20810</name>
</gene>
<name>A0A2G9TK90_TELCI</name>
<accession>A0A2G9TK90</accession>
<dbReference type="GO" id="GO:0072659">
    <property type="term" value="P:protein localization to plasma membrane"/>
    <property type="evidence" value="ECO:0007669"/>
    <property type="project" value="TreeGrafter"/>
</dbReference>
<dbReference type="AlphaFoldDB" id="A0A2G9TK90"/>
<feature type="region of interest" description="Disordered" evidence="1">
    <location>
        <begin position="44"/>
        <end position="74"/>
    </location>
</feature>
<dbReference type="PANTHER" id="PTHR12444">
    <property type="entry name" value="PROTEIN EFR3 HOMOLOG CMP44E"/>
    <property type="match status" value="1"/>
</dbReference>
<organism evidence="2 3">
    <name type="scientific">Teladorsagia circumcincta</name>
    <name type="common">Brown stomach worm</name>
    <name type="synonym">Ostertagia circumcincta</name>
    <dbReference type="NCBI Taxonomy" id="45464"/>
    <lineage>
        <taxon>Eukaryota</taxon>
        <taxon>Metazoa</taxon>
        <taxon>Ecdysozoa</taxon>
        <taxon>Nematoda</taxon>
        <taxon>Chromadorea</taxon>
        <taxon>Rhabditida</taxon>
        <taxon>Rhabditina</taxon>
        <taxon>Rhabditomorpha</taxon>
        <taxon>Strongyloidea</taxon>
        <taxon>Trichostrongylidae</taxon>
        <taxon>Teladorsagia</taxon>
    </lineage>
</organism>
<dbReference type="OrthoDB" id="19232at2759"/>